<evidence type="ECO:0000313" key="5">
    <source>
        <dbReference type="EMBL" id="KXU34732.1"/>
    </source>
</evidence>
<dbReference type="AlphaFoldDB" id="A0A139SJJ5"/>
<dbReference type="InterPro" id="IPR051458">
    <property type="entry name" value="Cyt/Met_Dipeptidase"/>
</dbReference>
<keyword evidence="3" id="KW-0378">Hydrolase</keyword>
<evidence type="ECO:0000256" key="2">
    <source>
        <dbReference type="ARBA" id="ARBA00022723"/>
    </source>
</evidence>
<dbReference type="Gene3D" id="3.30.70.360">
    <property type="match status" value="1"/>
</dbReference>
<dbReference type="InterPro" id="IPR002933">
    <property type="entry name" value="Peptidase_M20"/>
</dbReference>
<protein>
    <submittedName>
        <fullName evidence="5">Peptidase M20</fullName>
    </submittedName>
</protein>
<organism evidence="5 6">
    <name type="scientific">Cephaloticoccus primus</name>
    <dbReference type="NCBI Taxonomy" id="1548207"/>
    <lineage>
        <taxon>Bacteria</taxon>
        <taxon>Pseudomonadati</taxon>
        <taxon>Verrucomicrobiota</taxon>
        <taxon>Opitutia</taxon>
        <taxon>Opitutales</taxon>
        <taxon>Opitutaceae</taxon>
        <taxon>Cephaloticoccus</taxon>
    </lineage>
</organism>
<dbReference type="GO" id="GO:0046872">
    <property type="term" value="F:metal ion binding"/>
    <property type="evidence" value="ECO:0007669"/>
    <property type="project" value="UniProtKB-KW"/>
</dbReference>
<name>A0A139SJJ5_9BACT</name>
<keyword evidence="1" id="KW-0645">Protease</keyword>
<keyword evidence="2" id="KW-0479">Metal-binding</keyword>
<dbReference type="GO" id="GO:0008233">
    <property type="term" value="F:peptidase activity"/>
    <property type="evidence" value="ECO:0007669"/>
    <property type="project" value="UniProtKB-KW"/>
</dbReference>
<dbReference type="Proteomes" id="UP000070058">
    <property type="component" value="Unassembled WGS sequence"/>
</dbReference>
<dbReference type="GO" id="GO:0006508">
    <property type="term" value="P:proteolysis"/>
    <property type="evidence" value="ECO:0007669"/>
    <property type="project" value="UniProtKB-KW"/>
</dbReference>
<reference evidence="6" key="1">
    <citation type="submission" date="2016-02" db="EMBL/GenBank/DDBJ databases">
        <authorList>
            <person name="Sanders J.G."/>
            <person name="Lin J.Y."/>
            <person name="Wertz J.T."/>
            <person name="Russell J.A."/>
            <person name="Moreau C.S."/>
            <person name="Powell S."/>
        </authorList>
    </citation>
    <scope>NUCLEOTIDE SEQUENCE [LARGE SCALE GENOMIC DNA]</scope>
    <source>
        <strain evidence="6">CAG34</strain>
    </source>
</reference>
<evidence type="ECO:0000256" key="1">
    <source>
        <dbReference type="ARBA" id="ARBA00022670"/>
    </source>
</evidence>
<evidence type="ECO:0000259" key="4">
    <source>
        <dbReference type="Pfam" id="PF07687"/>
    </source>
</evidence>
<dbReference type="OrthoDB" id="9761532at2"/>
<dbReference type="SUPFAM" id="SSF53187">
    <property type="entry name" value="Zn-dependent exopeptidases"/>
    <property type="match status" value="1"/>
</dbReference>
<gene>
    <name evidence="5" type="ORF">AXK11_07770</name>
</gene>
<dbReference type="InterPro" id="IPR011650">
    <property type="entry name" value="Peptidase_M20_dimer"/>
</dbReference>
<evidence type="ECO:0000256" key="3">
    <source>
        <dbReference type="ARBA" id="ARBA00022801"/>
    </source>
</evidence>
<sequence>MFDPIEKLKAYVAHASVSADPEFAPHMVGAREFVGGLLGEIGFAVEYVPTALHAIVVAKRPARGPAAATAPHIIIYGHYDVQPADPLELWDSPPFEAEIRDGRIYGRGTADNKGPLMAHIAAVARLLEKEPDLPLNLTFVIEGEEEVGSVNFRTFLKEHRDKLAGADFIFMSDTGIPSPEQMVITVGLRGLASFEIELSNAAMDLHSGAHGGAILNPIQALAELCATLHTPDGRVNIPGFYDEVCEVEDWERDELRALNLNEADYAKFLGVSQFHTPPGYTPFEAIRFLPTLEFNGISGGYQGEGSKTIIPSKARAKVTCRLVANQDPVVIKERIFKALRERAPAGLKMELISQHDATPYRVVPPGRSNTPADQSPALAAGFRAVEAAVKQVWGSRPFYLREGGSVGLIADLKSELGLDAIMLGLFLPQDNLHAPNEGFDLGILQKGIDTIEAALRAMAGR</sequence>
<proteinExistence type="predicted"/>
<dbReference type="EMBL" id="LSZQ01000057">
    <property type="protein sequence ID" value="KXU34732.1"/>
    <property type="molecule type" value="Genomic_DNA"/>
</dbReference>
<accession>A0A139SJJ5</accession>
<dbReference type="Gene3D" id="3.40.630.10">
    <property type="entry name" value="Zn peptidases"/>
    <property type="match status" value="1"/>
</dbReference>
<dbReference type="NCBIfam" id="NF006579">
    <property type="entry name" value="PRK09104.1"/>
    <property type="match status" value="1"/>
</dbReference>
<keyword evidence="6" id="KW-1185">Reference proteome</keyword>
<dbReference type="Pfam" id="PF07687">
    <property type="entry name" value="M20_dimer"/>
    <property type="match status" value="1"/>
</dbReference>
<dbReference type="STRING" id="1548207.AXK11_07770"/>
<dbReference type="PANTHER" id="PTHR43270:SF12">
    <property type="entry name" value="SUCCINYL-DIAMINOPIMELATE DESUCCINYLASE"/>
    <property type="match status" value="1"/>
</dbReference>
<comment type="caution">
    <text evidence="5">The sequence shown here is derived from an EMBL/GenBank/DDBJ whole genome shotgun (WGS) entry which is preliminary data.</text>
</comment>
<evidence type="ECO:0000313" key="6">
    <source>
        <dbReference type="Proteomes" id="UP000070058"/>
    </source>
</evidence>
<dbReference type="PANTHER" id="PTHR43270">
    <property type="entry name" value="BETA-ALA-HIS DIPEPTIDASE"/>
    <property type="match status" value="1"/>
</dbReference>
<feature type="domain" description="Peptidase M20 dimerisation" evidence="4">
    <location>
        <begin position="186"/>
        <end position="345"/>
    </location>
</feature>
<dbReference type="RefSeq" id="WP_068630950.1">
    <property type="nucleotide sequence ID" value="NZ_LSZQ01000057.1"/>
</dbReference>
<dbReference type="Pfam" id="PF01546">
    <property type="entry name" value="Peptidase_M20"/>
    <property type="match status" value="1"/>
</dbReference>